<name>A0AAP0MTS6_9ROSI</name>
<dbReference type="FunFam" id="3.40.50.720:FF:000388">
    <property type="entry name" value="Cinnamoyl-CoA reductase-like SNL6"/>
    <property type="match status" value="1"/>
</dbReference>
<proteinExistence type="inferred from homology"/>
<dbReference type="Gene3D" id="3.40.50.720">
    <property type="entry name" value="NAD(P)-binding Rossmann-like Domain"/>
    <property type="match status" value="1"/>
</dbReference>
<dbReference type="InterPro" id="IPR036291">
    <property type="entry name" value="NAD(P)-bd_dom_sf"/>
</dbReference>
<dbReference type="Pfam" id="PF01073">
    <property type="entry name" value="3Beta_HSD"/>
    <property type="match status" value="1"/>
</dbReference>
<comment type="caution">
    <text evidence="5">The sequence shown here is derived from an EMBL/GenBank/DDBJ whole genome shotgun (WGS) entry which is preliminary data.</text>
</comment>
<evidence type="ECO:0000313" key="6">
    <source>
        <dbReference type="Proteomes" id="UP001428341"/>
    </source>
</evidence>
<dbReference type="EMBL" id="JBCGBO010000002">
    <property type="protein sequence ID" value="KAK9221404.1"/>
    <property type="molecule type" value="Genomic_DNA"/>
</dbReference>
<evidence type="ECO:0000313" key="5">
    <source>
        <dbReference type="EMBL" id="KAK9221404.1"/>
    </source>
</evidence>
<protein>
    <recommendedName>
        <fullName evidence="4">3-beta hydroxysteroid dehydrogenase/isomerase domain-containing protein</fullName>
    </recommendedName>
</protein>
<dbReference type="Proteomes" id="UP001428341">
    <property type="component" value="Unassembled WGS sequence"/>
</dbReference>
<sequence length="366" mass="40445">MGFVRSDESKKMEIEELKRMLVACAAVHRRKDEEEFKGARNNINNVPKEIGGDDEEKLVCVTSGVSFMGLALVNCLLLRGYAVRILIDHREDREELRELMRRTCSHSVSAVTAKLTEVDDLTAAFEGCRGVFHTSALADPAGLSGYSKSMAEVEVKTTENVMKACARASSVRNCVLTSSLSACIWRDGPLQDLSSPVINHESWSDESLCIDKKLWYALGKLKSEKNAWKLAEENDFKLATICPGLVTGPDFIQRNSTATIAYLKGAQEMYADGLLATVDVTRLAEAHLCVYEAMNKTAFGRYICFDRVIASEDEAENLAKEMGMPASKICGNAHDHIPCPFELSNRKLTSLMSSTLGRCYTESLSE</sequence>
<keyword evidence="6" id="KW-1185">Reference proteome</keyword>
<dbReference type="PANTHER" id="PTHR10366">
    <property type="entry name" value="NAD DEPENDENT EPIMERASE/DEHYDRATASE"/>
    <property type="match status" value="1"/>
</dbReference>
<dbReference type="PANTHER" id="PTHR10366:SF483">
    <property type="entry name" value="CINNAMOYL COA REDUCTASE-LIKE PROTEIN"/>
    <property type="match status" value="1"/>
</dbReference>
<dbReference type="SUPFAM" id="SSF51735">
    <property type="entry name" value="NAD(P)-binding Rossmann-fold domains"/>
    <property type="match status" value="1"/>
</dbReference>
<reference evidence="5 6" key="1">
    <citation type="submission" date="2024-05" db="EMBL/GenBank/DDBJ databases">
        <title>Haplotype-resolved chromosome-level genome assembly of Huyou (Citrus changshanensis).</title>
        <authorList>
            <person name="Miao C."/>
            <person name="Chen W."/>
            <person name="Wu Y."/>
            <person name="Wang L."/>
            <person name="Zhao S."/>
            <person name="Grierson D."/>
            <person name="Xu C."/>
            <person name="Chen K."/>
        </authorList>
    </citation>
    <scope>NUCLEOTIDE SEQUENCE [LARGE SCALE GENOMIC DNA]</scope>
    <source>
        <strain evidence="5">01-14</strain>
        <tissue evidence="5">Leaf</tissue>
    </source>
</reference>
<dbReference type="GO" id="GO:0016616">
    <property type="term" value="F:oxidoreductase activity, acting on the CH-OH group of donors, NAD or NADP as acceptor"/>
    <property type="evidence" value="ECO:0007669"/>
    <property type="project" value="InterPro"/>
</dbReference>
<dbReference type="GO" id="GO:0006694">
    <property type="term" value="P:steroid biosynthetic process"/>
    <property type="evidence" value="ECO:0007669"/>
    <property type="project" value="InterPro"/>
</dbReference>
<dbReference type="InterPro" id="IPR050425">
    <property type="entry name" value="NAD(P)_dehydrat-like"/>
</dbReference>
<dbReference type="AlphaFoldDB" id="A0AAP0MTS6"/>
<gene>
    <name evidence="5" type="ORF">WN944_009830</name>
</gene>
<evidence type="ECO:0000256" key="3">
    <source>
        <dbReference type="RuleBase" id="RU004475"/>
    </source>
</evidence>
<evidence type="ECO:0000256" key="2">
    <source>
        <dbReference type="ARBA" id="ARBA00023002"/>
    </source>
</evidence>
<organism evidence="5 6">
    <name type="scientific">Citrus x changshan-huyou</name>
    <dbReference type="NCBI Taxonomy" id="2935761"/>
    <lineage>
        <taxon>Eukaryota</taxon>
        <taxon>Viridiplantae</taxon>
        <taxon>Streptophyta</taxon>
        <taxon>Embryophyta</taxon>
        <taxon>Tracheophyta</taxon>
        <taxon>Spermatophyta</taxon>
        <taxon>Magnoliopsida</taxon>
        <taxon>eudicotyledons</taxon>
        <taxon>Gunneridae</taxon>
        <taxon>Pentapetalae</taxon>
        <taxon>rosids</taxon>
        <taxon>malvids</taxon>
        <taxon>Sapindales</taxon>
        <taxon>Rutaceae</taxon>
        <taxon>Aurantioideae</taxon>
        <taxon>Citrus</taxon>
    </lineage>
</organism>
<accession>A0AAP0MTS6</accession>
<keyword evidence="1" id="KW-0521">NADP</keyword>
<keyword evidence="2 3" id="KW-0560">Oxidoreductase</keyword>
<evidence type="ECO:0000256" key="1">
    <source>
        <dbReference type="ARBA" id="ARBA00022857"/>
    </source>
</evidence>
<comment type="similarity">
    <text evidence="3">Belongs to the 3-beta-HSD family.</text>
</comment>
<dbReference type="InterPro" id="IPR002225">
    <property type="entry name" value="3Beta_OHSteriod_DH/Estase"/>
</dbReference>
<feature type="domain" description="3-beta hydroxysteroid dehydrogenase/isomerase" evidence="4">
    <location>
        <begin position="61"/>
        <end position="249"/>
    </location>
</feature>
<evidence type="ECO:0000259" key="4">
    <source>
        <dbReference type="Pfam" id="PF01073"/>
    </source>
</evidence>